<gene>
    <name evidence="3" type="ORF">J2X21_000073</name>
</gene>
<sequence>MIRTTAFALTALALAASAHAGTYAIAGTFDNDPTVEVLTGSFSFSDAEVAAGGSDGAFTLTSLNFTFLGQTYTLADASSAYVQFDFGSLSGPVATVALTTGGSLDLQSFFGASYFTHLTAAGEAYGTLTLDAAATVPEPASYALVLAALGGGLFARRRRQA</sequence>
<evidence type="ECO:0000313" key="3">
    <source>
        <dbReference type="EMBL" id="MDR7330961.1"/>
    </source>
</evidence>
<feature type="signal peptide" evidence="1">
    <location>
        <begin position="1"/>
        <end position="20"/>
    </location>
</feature>
<dbReference type="NCBIfam" id="TIGR02595">
    <property type="entry name" value="PEP_CTERM"/>
    <property type="match status" value="1"/>
</dbReference>
<feature type="domain" description="Ice-binding protein C-terminal" evidence="2">
    <location>
        <begin position="135"/>
        <end position="159"/>
    </location>
</feature>
<evidence type="ECO:0000256" key="1">
    <source>
        <dbReference type="SAM" id="SignalP"/>
    </source>
</evidence>
<dbReference type="InterPro" id="IPR013424">
    <property type="entry name" value="Ice-binding_C"/>
</dbReference>
<name>A0ABU2A194_9BURK</name>
<reference evidence="3 4" key="1">
    <citation type="submission" date="2023-07" db="EMBL/GenBank/DDBJ databases">
        <title>Sorghum-associated microbial communities from plants grown in Nebraska, USA.</title>
        <authorList>
            <person name="Schachtman D."/>
        </authorList>
    </citation>
    <scope>NUCLEOTIDE SEQUENCE [LARGE SCALE GENOMIC DNA]</scope>
    <source>
        <strain evidence="3 4">BE316</strain>
    </source>
</reference>
<evidence type="ECO:0000313" key="4">
    <source>
        <dbReference type="Proteomes" id="UP001180825"/>
    </source>
</evidence>
<feature type="chain" id="PRO_5047336562" description="Ice-binding protein C-terminal domain-containing protein" evidence="1">
    <location>
        <begin position="21"/>
        <end position="161"/>
    </location>
</feature>
<organism evidence="3 4">
    <name type="scientific">Roseateles asaccharophilus</name>
    <dbReference type="NCBI Taxonomy" id="582607"/>
    <lineage>
        <taxon>Bacteria</taxon>
        <taxon>Pseudomonadati</taxon>
        <taxon>Pseudomonadota</taxon>
        <taxon>Betaproteobacteria</taxon>
        <taxon>Burkholderiales</taxon>
        <taxon>Sphaerotilaceae</taxon>
        <taxon>Roseateles</taxon>
    </lineage>
</organism>
<keyword evidence="1" id="KW-0732">Signal</keyword>
<dbReference type="RefSeq" id="WP_310323491.1">
    <property type="nucleotide sequence ID" value="NZ_JAVDXV010000001.1"/>
</dbReference>
<evidence type="ECO:0000259" key="2">
    <source>
        <dbReference type="Pfam" id="PF07589"/>
    </source>
</evidence>
<dbReference type="EMBL" id="JAVDXV010000001">
    <property type="protein sequence ID" value="MDR7330961.1"/>
    <property type="molecule type" value="Genomic_DNA"/>
</dbReference>
<dbReference type="Proteomes" id="UP001180825">
    <property type="component" value="Unassembled WGS sequence"/>
</dbReference>
<proteinExistence type="predicted"/>
<keyword evidence="4" id="KW-1185">Reference proteome</keyword>
<dbReference type="Pfam" id="PF07589">
    <property type="entry name" value="PEP-CTERM"/>
    <property type="match status" value="1"/>
</dbReference>
<protein>
    <recommendedName>
        <fullName evidence="2">Ice-binding protein C-terminal domain-containing protein</fullName>
    </recommendedName>
</protein>
<accession>A0ABU2A194</accession>
<comment type="caution">
    <text evidence="3">The sequence shown here is derived from an EMBL/GenBank/DDBJ whole genome shotgun (WGS) entry which is preliminary data.</text>
</comment>